<accession>A0ABC9YNA2</accession>
<dbReference type="Proteomes" id="UP000037179">
    <property type="component" value="Unassembled WGS sequence"/>
</dbReference>
<gene>
    <name evidence="2" type="ORF">NSK11_contig00010-0068</name>
</gene>
<evidence type="ECO:0000313" key="2">
    <source>
        <dbReference type="EMBL" id="GAP26817.1"/>
    </source>
</evidence>
<organism evidence="2 3">
    <name type="scientific">Nocardia seriolae</name>
    <dbReference type="NCBI Taxonomy" id="37332"/>
    <lineage>
        <taxon>Bacteria</taxon>
        <taxon>Bacillati</taxon>
        <taxon>Actinomycetota</taxon>
        <taxon>Actinomycetes</taxon>
        <taxon>Mycobacteriales</taxon>
        <taxon>Nocardiaceae</taxon>
        <taxon>Nocardia</taxon>
    </lineage>
</organism>
<dbReference type="AlphaFoldDB" id="A0ABC9YNA2"/>
<feature type="region of interest" description="Disordered" evidence="1">
    <location>
        <begin position="139"/>
        <end position="161"/>
    </location>
</feature>
<evidence type="ECO:0000256" key="1">
    <source>
        <dbReference type="SAM" id="MobiDB-lite"/>
    </source>
</evidence>
<reference evidence="2 3" key="2">
    <citation type="journal article" date="2016" name="Genome Announc.">
        <title>Draft Genome Sequence of Erythromycin- and Oxytetracycline-Sensitive Nocardia seriolae Strain U-1 (NBRC 110359).</title>
        <authorList>
            <person name="Imajoh M."/>
            <person name="Sukeda M."/>
            <person name="Shimizu M."/>
            <person name="Yamane J."/>
            <person name="Ohnishi K."/>
            <person name="Oshima S."/>
        </authorList>
    </citation>
    <scope>NUCLEOTIDE SEQUENCE [LARGE SCALE GENOMIC DNA]</scope>
    <source>
        <strain evidence="2 3">U-1</strain>
    </source>
</reference>
<name>A0ABC9YNA2_9NOCA</name>
<protein>
    <submittedName>
        <fullName evidence="2">Uncharacterized protein</fullName>
    </submittedName>
</protein>
<dbReference type="EMBL" id="BBYQ01000010">
    <property type="protein sequence ID" value="GAP26817.1"/>
    <property type="molecule type" value="Genomic_DNA"/>
</dbReference>
<proteinExistence type="predicted"/>
<feature type="region of interest" description="Disordered" evidence="1">
    <location>
        <begin position="1"/>
        <end position="53"/>
    </location>
</feature>
<keyword evidence="3" id="KW-1185">Reference proteome</keyword>
<evidence type="ECO:0000313" key="3">
    <source>
        <dbReference type="Proteomes" id="UP000037179"/>
    </source>
</evidence>
<sequence>MATTCCAPNPKVRGHDNRSSGRTTAPGAGVRPSPCTVQRTPKPINRPLSPEGPKPIAAILIRANPQLWRHTSRRPTHTGRAMEPLALIRTTAATRRQRITPPDHAAANPEYDRIGLAFPAQAPEIPCGAAIFDRRRGGRGQSSPIGCGGGRFTATASYPRP</sequence>
<comment type="caution">
    <text evidence="2">The sequence shown here is derived from an EMBL/GenBank/DDBJ whole genome shotgun (WGS) entry which is preliminary data.</text>
</comment>
<reference evidence="3" key="1">
    <citation type="submission" date="2015-07" db="EMBL/GenBank/DDBJ databases">
        <title>Nocardia seriolae U-1 whole genome shotgun sequence.</title>
        <authorList>
            <person name="Imajoh M."/>
            <person name="Fukumoto Y."/>
            <person name="Sukeda M."/>
            <person name="Yamane J."/>
            <person name="Yamasaki K."/>
            <person name="Shimizu M."/>
            <person name="Ohnishi K."/>
            <person name="Oshima S."/>
        </authorList>
    </citation>
    <scope>NUCLEOTIDE SEQUENCE [LARGE SCALE GENOMIC DNA]</scope>
    <source>
        <strain evidence="3">U-1</strain>
    </source>
</reference>